<dbReference type="OrthoDB" id="6380091at2759"/>
<organism evidence="3 4">
    <name type="scientific">Chionoecetes opilio</name>
    <name type="common">Atlantic snow crab</name>
    <name type="synonym">Cancer opilio</name>
    <dbReference type="NCBI Taxonomy" id="41210"/>
    <lineage>
        <taxon>Eukaryota</taxon>
        <taxon>Metazoa</taxon>
        <taxon>Ecdysozoa</taxon>
        <taxon>Arthropoda</taxon>
        <taxon>Crustacea</taxon>
        <taxon>Multicrustacea</taxon>
        <taxon>Malacostraca</taxon>
        <taxon>Eumalacostraca</taxon>
        <taxon>Eucarida</taxon>
        <taxon>Decapoda</taxon>
        <taxon>Pleocyemata</taxon>
        <taxon>Brachyura</taxon>
        <taxon>Eubrachyura</taxon>
        <taxon>Majoidea</taxon>
        <taxon>Majidae</taxon>
        <taxon>Chionoecetes</taxon>
    </lineage>
</organism>
<sequence length="404" mass="46079">MFLSRSSSEMSVGSESSDTLMSPRTFRPSSSQGMREDNSDKHLGKGCKQEDFDEVNISLKPFEKLFKLHKIEDPRSKLGHSDRMVFNCLAICKLCEGYGMKKTYIKFQSDSKGNLRTHLKGKMHRGHKTAQLLDEFDDIKKATSKKGHRLNVREKDTSRQLSFRQAQEMSRHFTQDKGRQAWVKWFTTLCIAPSISAHPATREIFNGFMHLFADEDLLMATLTHPNHGPFLLKHVAPALEEDIKERLIREIVTSITPDPLPSSQSQDMVTEKPKEASDDPFAFLESPTVMEEDGSNIGELIKKEVDTWGRSKVAEVKPGQFPSMHREKWISLFIKYNTALPSSAAVERMFSTAGDVLRPKRASMTSDRFEKLVFTKGNMQLLDAALRRERREGECDSERETDVE</sequence>
<dbReference type="AlphaFoldDB" id="A0A8J4Y3F0"/>
<evidence type="ECO:0000259" key="2">
    <source>
        <dbReference type="Pfam" id="PF05699"/>
    </source>
</evidence>
<dbReference type="GO" id="GO:0046983">
    <property type="term" value="F:protein dimerization activity"/>
    <property type="evidence" value="ECO:0007669"/>
    <property type="project" value="InterPro"/>
</dbReference>
<reference evidence="3" key="1">
    <citation type="submission" date="2020-07" db="EMBL/GenBank/DDBJ databases">
        <title>The High-quality genome of the commercially important snow crab, Chionoecetes opilio.</title>
        <authorList>
            <person name="Jeong J.-H."/>
            <person name="Ryu S."/>
        </authorList>
    </citation>
    <scope>NUCLEOTIDE SEQUENCE</scope>
    <source>
        <strain evidence="3">MADBK_172401_WGS</strain>
        <tissue evidence="3">Digestive gland</tissue>
    </source>
</reference>
<protein>
    <recommendedName>
        <fullName evidence="2">HAT C-terminal dimerisation domain-containing protein</fullName>
    </recommendedName>
</protein>
<evidence type="ECO:0000313" key="4">
    <source>
        <dbReference type="Proteomes" id="UP000770661"/>
    </source>
</evidence>
<keyword evidence="4" id="KW-1185">Reference proteome</keyword>
<comment type="caution">
    <text evidence="3">The sequence shown here is derived from an EMBL/GenBank/DDBJ whole genome shotgun (WGS) entry which is preliminary data.</text>
</comment>
<feature type="domain" description="HAT C-terminal dimerisation" evidence="2">
    <location>
        <begin position="341"/>
        <end position="379"/>
    </location>
</feature>
<feature type="compositionally biased region" description="Basic and acidic residues" evidence="1">
    <location>
        <begin position="34"/>
        <end position="46"/>
    </location>
</feature>
<feature type="compositionally biased region" description="Polar residues" evidence="1">
    <location>
        <begin position="257"/>
        <end position="268"/>
    </location>
</feature>
<dbReference type="InterPro" id="IPR008906">
    <property type="entry name" value="HATC_C_dom"/>
</dbReference>
<dbReference type="SUPFAM" id="SSF53098">
    <property type="entry name" value="Ribonuclease H-like"/>
    <property type="match status" value="1"/>
</dbReference>
<proteinExistence type="predicted"/>
<dbReference type="Proteomes" id="UP000770661">
    <property type="component" value="Unassembled WGS sequence"/>
</dbReference>
<evidence type="ECO:0000256" key="1">
    <source>
        <dbReference type="SAM" id="MobiDB-lite"/>
    </source>
</evidence>
<gene>
    <name evidence="3" type="ORF">GWK47_010510</name>
</gene>
<dbReference type="EMBL" id="JACEEZ010019119">
    <property type="protein sequence ID" value="KAG0716051.1"/>
    <property type="molecule type" value="Genomic_DNA"/>
</dbReference>
<evidence type="ECO:0000313" key="3">
    <source>
        <dbReference type="EMBL" id="KAG0716051.1"/>
    </source>
</evidence>
<dbReference type="Pfam" id="PF05699">
    <property type="entry name" value="Dimer_Tnp_hAT"/>
    <property type="match status" value="1"/>
</dbReference>
<accession>A0A8J4Y3F0</accession>
<feature type="region of interest" description="Disordered" evidence="1">
    <location>
        <begin position="257"/>
        <end position="277"/>
    </location>
</feature>
<feature type="region of interest" description="Disordered" evidence="1">
    <location>
        <begin position="1"/>
        <end position="46"/>
    </location>
</feature>
<dbReference type="InterPro" id="IPR012337">
    <property type="entry name" value="RNaseH-like_sf"/>
</dbReference>
<name>A0A8J4Y3F0_CHIOP</name>
<feature type="compositionally biased region" description="Low complexity" evidence="1">
    <location>
        <begin position="1"/>
        <end position="17"/>
    </location>
</feature>
<feature type="compositionally biased region" description="Polar residues" evidence="1">
    <location>
        <begin position="18"/>
        <end position="33"/>
    </location>
</feature>